<accession>A0A8J2T042</accession>
<protein>
    <submittedName>
        <fullName evidence="1">Uncharacterized protein</fullName>
    </submittedName>
</protein>
<keyword evidence="2" id="KW-1185">Reference proteome</keyword>
<evidence type="ECO:0000313" key="1">
    <source>
        <dbReference type="EMBL" id="CAH0378884.1"/>
    </source>
</evidence>
<comment type="caution">
    <text evidence="1">The sequence shown here is derived from an EMBL/GenBank/DDBJ whole genome shotgun (WGS) entry which is preliminary data.</text>
</comment>
<dbReference type="AlphaFoldDB" id="A0A8J2T042"/>
<gene>
    <name evidence="1" type="ORF">PECAL_6P04810</name>
</gene>
<evidence type="ECO:0000313" key="2">
    <source>
        <dbReference type="Proteomes" id="UP000789595"/>
    </source>
</evidence>
<dbReference type="Proteomes" id="UP000789595">
    <property type="component" value="Unassembled WGS sequence"/>
</dbReference>
<dbReference type="EMBL" id="CAKKNE010000006">
    <property type="protein sequence ID" value="CAH0378884.1"/>
    <property type="molecule type" value="Genomic_DNA"/>
</dbReference>
<sequence length="356" mass="40799">MEQSLGKRTAGSSSTDLLRLWQGDLVEPLLALLPLKAIATVPRVSRRFRDQQWRTYSLIARQTGTIRTSTSALLDAVRWTGRDERWSRFDGSSLEAWEPLERPEHEGAFRCRRALYTSRDIANRGPWPWHCLQIHTEDPLNGSRGHHHGGGLTKRLDSDEFLCIRRLTYSFQFRDVNEQVSHQEPSMEGFAAISLGPAGREFAGLLVEPSGIRGNGDGEEETWYELQWWNMNRTDENGTPIMIVKPGQIYSVELRFDWSVLRGVLGSADVSVKSLTGDKCHGRRTFYFARRPLTEINLYNYTASRASFSSVDVRYSKRTPRDVYRRGEEDLGSQSEDDEVLALRLQREWVEEGNSE</sequence>
<reference evidence="1" key="1">
    <citation type="submission" date="2021-11" db="EMBL/GenBank/DDBJ databases">
        <authorList>
            <consortium name="Genoscope - CEA"/>
            <person name="William W."/>
        </authorList>
    </citation>
    <scope>NUCLEOTIDE SEQUENCE</scope>
</reference>
<name>A0A8J2T042_9STRA</name>
<proteinExistence type="predicted"/>
<organism evidence="1 2">
    <name type="scientific">Pelagomonas calceolata</name>
    <dbReference type="NCBI Taxonomy" id="35677"/>
    <lineage>
        <taxon>Eukaryota</taxon>
        <taxon>Sar</taxon>
        <taxon>Stramenopiles</taxon>
        <taxon>Ochrophyta</taxon>
        <taxon>Pelagophyceae</taxon>
        <taxon>Pelagomonadales</taxon>
        <taxon>Pelagomonadaceae</taxon>
        <taxon>Pelagomonas</taxon>
    </lineage>
</organism>